<reference evidence="7" key="1">
    <citation type="submission" date="2025-08" db="UniProtKB">
        <authorList>
            <consortium name="Ensembl"/>
        </authorList>
    </citation>
    <scope>IDENTIFICATION</scope>
</reference>
<dbReference type="Proteomes" id="UP000694564">
    <property type="component" value="Chromosome 4"/>
</dbReference>
<dbReference type="SUPFAM" id="SSF53720">
    <property type="entry name" value="ALDH-like"/>
    <property type="match status" value="1"/>
</dbReference>
<evidence type="ECO:0000256" key="5">
    <source>
        <dbReference type="ARBA" id="ARBA00024226"/>
    </source>
</evidence>
<protein>
    <recommendedName>
        <fullName evidence="5">aldehyde dehydrogenase (NAD(+))</fullName>
        <ecNumber evidence="5">1.2.1.3</ecNumber>
    </recommendedName>
</protein>
<evidence type="ECO:0000256" key="1">
    <source>
        <dbReference type="ARBA" id="ARBA00009986"/>
    </source>
</evidence>
<dbReference type="Gene3D" id="3.40.605.10">
    <property type="entry name" value="Aldehyde Dehydrogenase, Chain A, domain 1"/>
    <property type="match status" value="3"/>
</dbReference>
<comment type="similarity">
    <text evidence="1">Belongs to the aldehyde dehydrogenase family.</text>
</comment>
<keyword evidence="3" id="KW-0560">Oxidoreductase</keyword>
<name>A0A8D2AT22_SCIVU</name>
<dbReference type="InterPro" id="IPR015590">
    <property type="entry name" value="Aldehyde_DH_dom"/>
</dbReference>
<keyword evidence="8" id="KW-1185">Reference proteome</keyword>
<dbReference type="FunFam" id="3.40.605.10:FF:000026">
    <property type="entry name" value="Aldehyde dehydrogenase, putative"/>
    <property type="match status" value="1"/>
</dbReference>
<dbReference type="AlphaFoldDB" id="A0A8D2AT22"/>
<dbReference type="GO" id="GO:0004029">
    <property type="term" value="F:aldehyde dehydrogenase (NAD+) activity"/>
    <property type="evidence" value="ECO:0007669"/>
    <property type="project" value="UniProtKB-EC"/>
</dbReference>
<organism evidence="7 8">
    <name type="scientific">Sciurus vulgaris</name>
    <name type="common">Eurasian red squirrel</name>
    <dbReference type="NCBI Taxonomy" id="55149"/>
    <lineage>
        <taxon>Eukaryota</taxon>
        <taxon>Metazoa</taxon>
        <taxon>Chordata</taxon>
        <taxon>Craniata</taxon>
        <taxon>Vertebrata</taxon>
        <taxon>Euteleostomi</taxon>
        <taxon>Mammalia</taxon>
        <taxon>Eutheria</taxon>
        <taxon>Euarchontoglires</taxon>
        <taxon>Glires</taxon>
        <taxon>Rodentia</taxon>
        <taxon>Sciuromorpha</taxon>
        <taxon>Sciuridae</taxon>
        <taxon>Sciurinae</taxon>
        <taxon>Sciurini</taxon>
        <taxon>Sciurus</taxon>
    </lineage>
</organism>
<dbReference type="Pfam" id="PF00171">
    <property type="entry name" value="Aldedh"/>
    <property type="match status" value="2"/>
</dbReference>
<keyword evidence="4" id="KW-0520">NAD</keyword>
<dbReference type="PANTHER" id="PTHR11699">
    <property type="entry name" value="ALDEHYDE DEHYDROGENASE-RELATED"/>
    <property type="match status" value="1"/>
</dbReference>
<dbReference type="OrthoDB" id="310895at2759"/>
<feature type="domain" description="Aldehyde dehydrogenase" evidence="6">
    <location>
        <begin position="214"/>
        <end position="391"/>
    </location>
</feature>
<reference evidence="7" key="2">
    <citation type="submission" date="2025-09" db="UniProtKB">
        <authorList>
            <consortium name="Ensembl"/>
        </authorList>
    </citation>
    <scope>IDENTIFICATION</scope>
</reference>
<keyword evidence="2" id="KW-0007">Acetylation</keyword>
<accession>A0A8D2AT22</accession>
<evidence type="ECO:0000259" key="6">
    <source>
        <dbReference type="Pfam" id="PF00171"/>
    </source>
</evidence>
<dbReference type="FunFam" id="3.40.605.10:FF:000029">
    <property type="entry name" value="Aldehyde dehydrogenase, mitochondrial"/>
    <property type="match status" value="1"/>
</dbReference>
<dbReference type="EC" id="1.2.1.3" evidence="5"/>
<dbReference type="Gene3D" id="3.40.309.10">
    <property type="entry name" value="Aldehyde Dehydrogenase, Chain A, domain 2"/>
    <property type="match status" value="1"/>
</dbReference>
<feature type="domain" description="Aldehyde dehydrogenase" evidence="6">
    <location>
        <begin position="132"/>
        <end position="190"/>
    </location>
</feature>
<sequence>MNKIDFIKIKHYFLSRSYIKEVKGRVGAASRPATHAVLAPNQQPEVFCNQIFINNEWHDAVSKKTFPTVSPSTGEVICQVAEGNKEDVDKALMAARAAFQLGSPWRRVDASDGGRPLYRLADLIEGDRTYLAAGFPPGVVNIVPGFGPMAGAAIASHEDVDKVAFTGSTEVGYLIQVAAGNSNLKRVTLEPTLPCSSSRASAVAPAPRPSCRRTFTQFVECSVAPAKSPVVGNLFDSQTEQGLQVDETQFKKILGYIQSGKQEGAKLLCGGGLAAQRGYFIQPAVFGAVQDSVTIAKEETFGPVMQILKFKTIEEVVGRANNSKYGLAAAVFTKDPDKANYLSQAPQAGTVWVNCYAVFGAQSPFGGYKMSGSGRELGEYGLQAYTEVKTVTVKVSQKNS</sequence>
<proteinExistence type="inferred from homology"/>
<dbReference type="InterPro" id="IPR016162">
    <property type="entry name" value="Ald_DH_N"/>
</dbReference>
<evidence type="ECO:0000313" key="8">
    <source>
        <dbReference type="Proteomes" id="UP000694564"/>
    </source>
</evidence>
<evidence type="ECO:0000256" key="2">
    <source>
        <dbReference type="ARBA" id="ARBA00022990"/>
    </source>
</evidence>
<evidence type="ECO:0000256" key="4">
    <source>
        <dbReference type="ARBA" id="ARBA00023027"/>
    </source>
</evidence>
<dbReference type="Ensembl" id="ENSSVLT00005006707.1">
    <property type="protein sequence ID" value="ENSSVLP00005006023.1"/>
    <property type="gene ID" value="ENSSVLG00005004891.1"/>
</dbReference>
<dbReference type="InterPro" id="IPR016161">
    <property type="entry name" value="Ald_DH/histidinol_DH"/>
</dbReference>
<dbReference type="FunFam" id="3.40.309.10:FF:000001">
    <property type="entry name" value="Mitochondrial aldehyde dehydrogenase 2"/>
    <property type="match status" value="1"/>
</dbReference>
<evidence type="ECO:0000313" key="7">
    <source>
        <dbReference type="Ensembl" id="ENSSVLP00005006023.1"/>
    </source>
</evidence>
<evidence type="ECO:0000256" key="3">
    <source>
        <dbReference type="ARBA" id="ARBA00023002"/>
    </source>
</evidence>
<dbReference type="GeneTree" id="ENSGT00940000156240"/>
<dbReference type="InterPro" id="IPR016163">
    <property type="entry name" value="Ald_DH_C"/>
</dbReference>